<dbReference type="AlphaFoldDB" id="B1I653"/>
<evidence type="ECO:0000313" key="7">
    <source>
        <dbReference type="Proteomes" id="UP000008544"/>
    </source>
</evidence>
<protein>
    <submittedName>
        <fullName evidence="6">Radical SAM domain protein</fullName>
    </submittedName>
</protein>
<dbReference type="InterPro" id="IPR058240">
    <property type="entry name" value="rSAM_sf"/>
</dbReference>
<proteinExistence type="predicted"/>
<keyword evidence="4" id="KW-0411">Iron-sulfur</keyword>
<dbReference type="GO" id="GO:0051536">
    <property type="term" value="F:iron-sulfur cluster binding"/>
    <property type="evidence" value="ECO:0007669"/>
    <property type="project" value="UniProtKB-KW"/>
</dbReference>
<evidence type="ECO:0000256" key="1">
    <source>
        <dbReference type="ARBA" id="ARBA00022691"/>
    </source>
</evidence>
<dbReference type="STRING" id="477974.Daud_1986"/>
<organism evidence="6 7">
    <name type="scientific">Desulforudis audaxviator (strain MP104C)</name>
    <dbReference type="NCBI Taxonomy" id="477974"/>
    <lineage>
        <taxon>Bacteria</taxon>
        <taxon>Bacillati</taxon>
        <taxon>Bacillota</taxon>
        <taxon>Clostridia</taxon>
        <taxon>Thermoanaerobacterales</taxon>
        <taxon>Candidatus Desulforudaceae</taxon>
        <taxon>Candidatus Desulforudis</taxon>
    </lineage>
</organism>
<dbReference type="SFLD" id="SFLDG01067">
    <property type="entry name" value="SPASM/twitch_domain_containing"/>
    <property type="match status" value="1"/>
</dbReference>
<dbReference type="SUPFAM" id="SSF102114">
    <property type="entry name" value="Radical SAM enzymes"/>
    <property type="match status" value="1"/>
</dbReference>
<dbReference type="PANTHER" id="PTHR43306:SF1">
    <property type="entry name" value="7,8-DIHYDRO-6-HYDROXYMETHYLPTERIN DIMETHYLTRANSFERASE"/>
    <property type="match status" value="1"/>
</dbReference>
<dbReference type="GO" id="GO:0046872">
    <property type="term" value="F:metal ion binding"/>
    <property type="evidence" value="ECO:0007669"/>
    <property type="project" value="UniProtKB-KW"/>
</dbReference>
<evidence type="ECO:0000256" key="4">
    <source>
        <dbReference type="ARBA" id="ARBA00023014"/>
    </source>
</evidence>
<name>B1I653_DESAP</name>
<dbReference type="SFLD" id="SFLDS00029">
    <property type="entry name" value="Radical_SAM"/>
    <property type="match status" value="1"/>
</dbReference>
<dbReference type="InterPro" id="IPR034474">
    <property type="entry name" value="Methyltransferase_Class_D"/>
</dbReference>
<dbReference type="GO" id="GO:0003824">
    <property type="term" value="F:catalytic activity"/>
    <property type="evidence" value="ECO:0007669"/>
    <property type="project" value="InterPro"/>
</dbReference>
<keyword evidence="7" id="KW-1185">Reference proteome</keyword>
<dbReference type="EMBL" id="CP000860">
    <property type="protein sequence ID" value="ACA60477.1"/>
    <property type="molecule type" value="Genomic_DNA"/>
</dbReference>
<dbReference type="PROSITE" id="PS51918">
    <property type="entry name" value="RADICAL_SAM"/>
    <property type="match status" value="1"/>
</dbReference>
<evidence type="ECO:0000313" key="6">
    <source>
        <dbReference type="EMBL" id="ACA60477.1"/>
    </source>
</evidence>
<dbReference type="SFLD" id="SFLDG01100">
    <property type="entry name" value="methyltransferase_(Class_D)"/>
    <property type="match status" value="1"/>
</dbReference>
<evidence type="ECO:0000256" key="2">
    <source>
        <dbReference type="ARBA" id="ARBA00022723"/>
    </source>
</evidence>
<keyword evidence="3" id="KW-0408">Iron</keyword>
<dbReference type="Proteomes" id="UP000008544">
    <property type="component" value="Chromosome"/>
</dbReference>
<evidence type="ECO:0000256" key="3">
    <source>
        <dbReference type="ARBA" id="ARBA00023004"/>
    </source>
</evidence>
<feature type="domain" description="Radical SAM core" evidence="5">
    <location>
        <begin position="93"/>
        <end position="307"/>
    </location>
</feature>
<evidence type="ECO:0000259" key="5">
    <source>
        <dbReference type="PROSITE" id="PS51918"/>
    </source>
</evidence>
<dbReference type="Pfam" id="PF04055">
    <property type="entry name" value="Radical_SAM"/>
    <property type="match status" value="1"/>
</dbReference>
<reference evidence="7" key="1">
    <citation type="submission" date="2007-10" db="EMBL/GenBank/DDBJ databases">
        <title>Complete sequence of chromosome of Desulforudis audaxviator MP104C.</title>
        <authorList>
            <person name="Copeland A."/>
            <person name="Lucas S."/>
            <person name="Lapidus A."/>
            <person name="Barry K."/>
            <person name="Glavina del Rio T."/>
            <person name="Dalin E."/>
            <person name="Tice H."/>
            <person name="Bruce D."/>
            <person name="Pitluck S."/>
            <person name="Lowry S.R."/>
            <person name="Larimer F."/>
            <person name="Land M.L."/>
            <person name="Hauser L."/>
            <person name="Kyrpides N."/>
            <person name="Ivanova N.N."/>
            <person name="Richardson P."/>
        </authorList>
    </citation>
    <scope>NUCLEOTIDE SEQUENCE [LARGE SCALE GENOMIC DNA]</scope>
    <source>
        <strain evidence="7">MP104C</strain>
    </source>
</reference>
<dbReference type="PANTHER" id="PTHR43306">
    <property type="entry name" value="7,8-DIHYDRO-6-HYDROXYMETHYLPTERIN DIMETHYLTRANSFERASE"/>
    <property type="match status" value="1"/>
</dbReference>
<sequence length="453" mass="50267">MAGGSRERDSIFLEVGQSLCPECRGLVHADVLVRGRRVYLRKWCPEHGHSEALVSSDIDHYRYSLKYNKPGTLPRRFSTRVERGCPHDCGLCPDHQQHTCLAIIDVTQACDLKCPACLADAGGSGFLAPEQVARLLDVYRECEGNPDVLQFSGGEPTLHPELFELLALARAKGIRLVQLNTNGLRIARDDAFLARLAEFRPSVYLQFDGLSAVVYRRIRGADLLADKLLAVERLSDCGIPIVLSATVVPGVNDGELGDLVRFALQNPRIRGLMFQPVAHIGRHRLEFDPLNRITLPDILKGLERQTEGELTRADFVPVPCPYPTCFALTYVYTGGERLTTAPRLVNVDDYLDYFKNRIITDLSPLTQTSLEELWSAGAVPGTDESLKSLASCCGISLEDLEALRDQITMIGVHAFMDVHNFELKRARKCCVHQLLPDGGLVPFCVYNVLKRGS</sequence>
<dbReference type="InterPro" id="IPR056488">
    <property type="entry name" value="Zn_ribbon_HMPTM"/>
</dbReference>
<reference evidence="6 7" key="2">
    <citation type="journal article" date="2008" name="Science">
        <title>Environmental genomics reveals a single-species ecosystem deep within Earth.</title>
        <authorList>
            <person name="Chivian D."/>
            <person name="Brodie E.L."/>
            <person name="Alm E.J."/>
            <person name="Culley D.E."/>
            <person name="Dehal P.S."/>
            <person name="Desantis T.Z."/>
            <person name="Gihring T.M."/>
            <person name="Lapidus A."/>
            <person name="Lin L.H."/>
            <person name="Lowry S.R."/>
            <person name="Moser D.P."/>
            <person name="Richardson P.M."/>
            <person name="Southam G."/>
            <person name="Wanger G."/>
            <person name="Pratt L.M."/>
            <person name="Andersen G.L."/>
            <person name="Hazen T.C."/>
            <person name="Brockman F.J."/>
            <person name="Arkin A.P."/>
            <person name="Onstott T.C."/>
        </authorList>
    </citation>
    <scope>NUCLEOTIDE SEQUENCE [LARGE SCALE GENOMIC DNA]</scope>
    <source>
        <strain evidence="6 7">MP104C</strain>
    </source>
</reference>
<dbReference type="KEGG" id="dau:Daud_1986"/>
<dbReference type="Pfam" id="PF23545">
    <property type="entry name" value="Zn_ribbon_HMPTM"/>
    <property type="match status" value="1"/>
</dbReference>
<keyword evidence="1" id="KW-0949">S-adenosyl-L-methionine</keyword>
<dbReference type="OrthoDB" id="9810775at2"/>
<dbReference type="eggNOG" id="COG1964">
    <property type="taxonomic scope" value="Bacteria"/>
</dbReference>
<dbReference type="CDD" id="cd01335">
    <property type="entry name" value="Radical_SAM"/>
    <property type="match status" value="1"/>
</dbReference>
<keyword evidence="2" id="KW-0479">Metal-binding</keyword>
<dbReference type="HOGENOM" id="CLU_023791_1_0_9"/>
<dbReference type="InterPro" id="IPR007197">
    <property type="entry name" value="rSAM"/>
</dbReference>
<dbReference type="RefSeq" id="WP_012303052.1">
    <property type="nucleotide sequence ID" value="NC_010424.1"/>
</dbReference>
<accession>B1I653</accession>
<dbReference type="Gene3D" id="3.20.20.70">
    <property type="entry name" value="Aldolase class I"/>
    <property type="match status" value="1"/>
</dbReference>
<dbReference type="InterPro" id="IPR013785">
    <property type="entry name" value="Aldolase_TIM"/>
</dbReference>
<gene>
    <name evidence="6" type="ordered locus">Daud_1986</name>
</gene>